<dbReference type="Proteomes" id="UP000295727">
    <property type="component" value="Chromosome 1"/>
</dbReference>
<dbReference type="PANTHER" id="PTHR43179">
    <property type="entry name" value="RHAMNOSYLTRANSFERASE WBBL"/>
    <property type="match status" value="1"/>
</dbReference>
<feature type="domain" description="Glycosyltransferase 2-like" evidence="1">
    <location>
        <begin position="350"/>
        <end position="527"/>
    </location>
</feature>
<dbReference type="InterPro" id="IPR029044">
    <property type="entry name" value="Nucleotide-diphossugar_trans"/>
</dbReference>
<dbReference type="OrthoDB" id="9816564at2"/>
<dbReference type="Pfam" id="PF00535">
    <property type="entry name" value="Glycos_transf_2"/>
    <property type="match status" value="2"/>
</dbReference>
<keyword evidence="3" id="KW-1185">Reference proteome</keyword>
<sequence length="629" mass="69231">MRTASLARWPQKSLRALHHAITVRGGVLPALRAGWATFRREGAAGLVRRAVRDDAGAYRTWVEQFDTLDEAKREALGIALDALRLQPVISVIVPVFNTPEPLLRAMIESVRAQIYPHWELCIVDDASTQPHVVAILREYAQADARVRFTQRDVNGHICAASNDALGMATGAFVALLDHDDVLREHALGMAAIYLNRFPSARMLYSDEDKLAPNGARVEPYFKPDWNPTLMLGQNMFSHLGVFETDLVREVGGFRAGFEGSQDHDLALRCAERAGDDAVIHVPHVLYHWRITAQSTSSSVAAKPYARDASLRAVREHLARGGFDAEVRPLSEDSTMLRVTFAVPEPAPLVSIIIPTRDGADLLQRCIESVKARTRYPNYEIIIVDNGSNEPRAVELLAGYSRTPGIQVLRIDAQFNYSALNNEAVAVVRGSVLCLLNNDIEVISPDWLDTLVGYASLPTSGAVGAALWYPDDRLQHGGVLLGIGDLAGHYHHKLRRGARGYFGRAVLAQQVSAVSAACLIVRKALFEEVGGLDAEHLSVAFNDVDFCLKLEAAGYRNLYVPYAELYHHESATRGSDTSLSNAARFAKEAAWMRNRWGQQVKEDRFYNPNLALGGAAVFSLAFPPRVAPCD</sequence>
<dbReference type="EMBL" id="CP038148">
    <property type="protein sequence ID" value="QBQ98360.1"/>
    <property type="molecule type" value="Genomic_DNA"/>
</dbReference>
<organism evidence="2 3">
    <name type="scientific">Paraburkholderia pallida</name>
    <dbReference type="NCBI Taxonomy" id="2547399"/>
    <lineage>
        <taxon>Bacteria</taxon>
        <taxon>Pseudomonadati</taxon>
        <taxon>Pseudomonadota</taxon>
        <taxon>Betaproteobacteria</taxon>
        <taxon>Burkholderiales</taxon>
        <taxon>Burkholderiaceae</taxon>
        <taxon>Paraburkholderia</taxon>
    </lineage>
</organism>
<dbReference type="PANTHER" id="PTHR43179:SF7">
    <property type="entry name" value="RHAMNOSYLTRANSFERASE WBBL"/>
    <property type="match status" value="1"/>
</dbReference>
<dbReference type="GO" id="GO:0016757">
    <property type="term" value="F:glycosyltransferase activity"/>
    <property type="evidence" value="ECO:0007669"/>
    <property type="project" value="UniProtKB-KW"/>
</dbReference>
<feature type="domain" description="Glycosyltransferase 2-like" evidence="1">
    <location>
        <begin position="90"/>
        <end position="191"/>
    </location>
</feature>
<accession>A0A4P7CR52</accession>
<evidence type="ECO:0000313" key="2">
    <source>
        <dbReference type="EMBL" id="QBQ98360.1"/>
    </source>
</evidence>
<name>A0A4P7CR52_9BURK</name>
<dbReference type="SUPFAM" id="SSF53448">
    <property type="entry name" value="Nucleotide-diphospho-sugar transferases"/>
    <property type="match status" value="2"/>
</dbReference>
<dbReference type="RefSeq" id="WP_134750094.1">
    <property type="nucleotide sequence ID" value="NZ_CP038148.1"/>
</dbReference>
<dbReference type="AlphaFoldDB" id="A0A4P7CR52"/>
<protein>
    <submittedName>
        <fullName evidence="2">Glycosyltransferase family 2 protein</fullName>
    </submittedName>
</protein>
<keyword evidence="2" id="KW-0808">Transferase</keyword>
<gene>
    <name evidence="2" type="ORF">E1956_15085</name>
</gene>
<dbReference type="CDD" id="cd04186">
    <property type="entry name" value="GT_2_like_c"/>
    <property type="match status" value="1"/>
</dbReference>
<dbReference type="KEGG" id="ppai:E1956_15085"/>
<evidence type="ECO:0000313" key="3">
    <source>
        <dbReference type="Proteomes" id="UP000295727"/>
    </source>
</evidence>
<evidence type="ECO:0000259" key="1">
    <source>
        <dbReference type="Pfam" id="PF00535"/>
    </source>
</evidence>
<proteinExistence type="predicted"/>
<reference evidence="2 3" key="1">
    <citation type="submission" date="2019-03" db="EMBL/GenBank/DDBJ databases">
        <title>Paraburkholderia sp. 7MH5, isolated from subtropical forest soil.</title>
        <authorList>
            <person name="Gao Z.-H."/>
            <person name="Qiu L.-H."/>
        </authorList>
    </citation>
    <scope>NUCLEOTIDE SEQUENCE [LARGE SCALE GENOMIC DNA]</scope>
    <source>
        <strain evidence="2 3">7MH5</strain>
    </source>
</reference>
<dbReference type="Gene3D" id="3.90.550.10">
    <property type="entry name" value="Spore Coat Polysaccharide Biosynthesis Protein SpsA, Chain A"/>
    <property type="match status" value="2"/>
</dbReference>
<dbReference type="CDD" id="cd04184">
    <property type="entry name" value="GT2_RfbC_Mx_like"/>
    <property type="match status" value="1"/>
</dbReference>
<dbReference type="InterPro" id="IPR001173">
    <property type="entry name" value="Glyco_trans_2-like"/>
</dbReference>